<keyword evidence="3 7" id="KW-0547">Nucleotide-binding</keyword>
<feature type="short sequence motif" description="'KMSKS' region" evidence="7">
    <location>
        <begin position="244"/>
        <end position="248"/>
    </location>
</feature>
<dbReference type="GO" id="GO:0005829">
    <property type="term" value="C:cytosol"/>
    <property type="evidence" value="ECO:0007669"/>
    <property type="project" value="TreeGrafter"/>
</dbReference>
<evidence type="ECO:0000259" key="9">
    <source>
        <dbReference type="Pfam" id="PF00749"/>
    </source>
</evidence>
<feature type="binding site" evidence="7">
    <location>
        <position position="54"/>
    </location>
    <ligand>
        <name>L-glutamate</name>
        <dbReference type="ChEBI" id="CHEBI:29985"/>
    </ligand>
</feature>
<dbReference type="EMBL" id="SHLI01000001">
    <property type="protein sequence ID" value="RZU98843.1"/>
    <property type="molecule type" value="Genomic_DNA"/>
</dbReference>
<name>A0A4Q8D0M1_9GAMM</name>
<comment type="caution">
    <text evidence="10">The sequence shown here is derived from an EMBL/GenBank/DDBJ whole genome shotgun (WGS) entry which is preliminary data.</text>
</comment>
<dbReference type="InterPro" id="IPR014729">
    <property type="entry name" value="Rossmann-like_a/b/a_fold"/>
</dbReference>
<comment type="cofactor">
    <cofactor evidence="7">
        <name>Zn(2+)</name>
        <dbReference type="ChEBI" id="CHEBI:29105"/>
    </cofactor>
    <text evidence="7">Binds 1 zinc ion per subunit.</text>
</comment>
<feature type="binding site" evidence="7">
    <location>
        <position position="110"/>
    </location>
    <ligand>
        <name>Zn(2+)</name>
        <dbReference type="ChEBI" id="CHEBI:29105"/>
    </ligand>
</feature>
<feature type="binding site" evidence="7">
    <location>
        <position position="130"/>
    </location>
    <ligand>
        <name>Zn(2+)</name>
        <dbReference type="ChEBI" id="CHEBI:29105"/>
    </ligand>
</feature>
<evidence type="ECO:0000256" key="2">
    <source>
        <dbReference type="ARBA" id="ARBA00022723"/>
    </source>
</evidence>
<evidence type="ECO:0000256" key="5">
    <source>
        <dbReference type="ARBA" id="ARBA00022840"/>
    </source>
</evidence>
<dbReference type="GO" id="GO:0008270">
    <property type="term" value="F:zinc ion binding"/>
    <property type="evidence" value="ECO:0007669"/>
    <property type="project" value="UniProtKB-UniRule"/>
</dbReference>
<dbReference type="GO" id="GO:0006400">
    <property type="term" value="P:tRNA modification"/>
    <property type="evidence" value="ECO:0007669"/>
    <property type="project" value="InterPro"/>
</dbReference>
<dbReference type="HAMAP" id="MF_01428">
    <property type="entry name" value="Glu_Q_tRNA_synth"/>
    <property type="match status" value="1"/>
</dbReference>
<feature type="binding site" evidence="7">
    <location>
        <begin position="18"/>
        <end position="22"/>
    </location>
    <ligand>
        <name>L-glutamate</name>
        <dbReference type="ChEBI" id="CHEBI:29985"/>
    </ligand>
</feature>
<organism evidence="10 11">
    <name type="scientific">Spiribacter vilamensis</name>
    <dbReference type="NCBI Taxonomy" id="531306"/>
    <lineage>
        <taxon>Bacteria</taxon>
        <taxon>Pseudomonadati</taxon>
        <taxon>Pseudomonadota</taxon>
        <taxon>Gammaproteobacteria</taxon>
        <taxon>Chromatiales</taxon>
        <taxon>Ectothiorhodospiraceae</taxon>
        <taxon>Spiribacter</taxon>
    </lineage>
</organism>
<reference evidence="10 11" key="1">
    <citation type="submission" date="2019-02" db="EMBL/GenBank/DDBJ databases">
        <title>Genomic Encyclopedia of Type Strains, Phase IV (KMG-IV): sequencing the most valuable type-strain genomes for metagenomic binning, comparative biology and taxonomic classification.</title>
        <authorList>
            <person name="Goeker M."/>
        </authorList>
    </citation>
    <scope>NUCLEOTIDE SEQUENCE [LARGE SCALE GENOMIC DNA]</scope>
    <source>
        <strain evidence="10 11">DSM 21056</strain>
    </source>
</reference>
<dbReference type="GO" id="GO:0006424">
    <property type="term" value="P:glutamyl-tRNA aminoacylation"/>
    <property type="evidence" value="ECO:0007669"/>
    <property type="project" value="InterPro"/>
</dbReference>
<feature type="binding site" evidence="7">
    <location>
        <position position="247"/>
    </location>
    <ligand>
        <name>ATP</name>
        <dbReference type="ChEBI" id="CHEBI:30616"/>
    </ligand>
</feature>
<evidence type="ECO:0000313" key="11">
    <source>
        <dbReference type="Proteomes" id="UP000292298"/>
    </source>
</evidence>
<keyword evidence="1 7" id="KW-0436">Ligase</keyword>
<dbReference type="NCBIfam" id="NF004314">
    <property type="entry name" value="PRK05710.1-3"/>
    <property type="match status" value="1"/>
</dbReference>
<evidence type="ECO:0000313" key="10">
    <source>
        <dbReference type="EMBL" id="RZU98843.1"/>
    </source>
</evidence>
<dbReference type="PRINTS" id="PR00987">
    <property type="entry name" value="TRNASYNTHGLU"/>
</dbReference>
<protein>
    <recommendedName>
        <fullName evidence="7">Glutamyl-Q tRNA(Asp) synthetase</fullName>
        <shortName evidence="7">Glu-Q-RSs</shortName>
        <ecNumber evidence="7">6.1.1.-</ecNumber>
    </recommendedName>
</protein>
<dbReference type="NCBIfam" id="TIGR03838">
    <property type="entry name" value="queuosine_YadB"/>
    <property type="match status" value="1"/>
</dbReference>
<comment type="similarity">
    <text evidence="7">Belongs to the class-I aminoacyl-tRNA synthetase family. GluQ subfamily.</text>
</comment>
<feature type="binding site" evidence="7">
    <location>
        <position position="134"/>
    </location>
    <ligand>
        <name>Zn(2+)</name>
        <dbReference type="ChEBI" id="CHEBI:29105"/>
    </ligand>
</feature>
<evidence type="ECO:0000256" key="7">
    <source>
        <dbReference type="HAMAP-Rule" id="MF_01428"/>
    </source>
</evidence>
<dbReference type="EC" id="6.1.1.-" evidence="7"/>
<accession>A0A4Q8D0M1</accession>
<dbReference type="PANTHER" id="PTHR43311:SF1">
    <property type="entry name" value="GLUTAMYL-Q TRNA(ASP) SYNTHETASE"/>
    <property type="match status" value="1"/>
</dbReference>
<dbReference type="InterPro" id="IPR022380">
    <property type="entry name" value="Glu-Q_tRNA(Asp)_Synthase"/>
</dbReference>
<keyword evidence="4 7" id="KW-0862">Zinc</keyword>
<keyword evidence="5 7" id="KW-0067">ATP-binding</keyword>
<evidence type="ECO:0000256" key="4">
    <source>
        <dbReference type="ARBA" id="ARBA00022833"/>
    </source>
</evidence>
<feature type="binding site" evidence="7">
    <location>
        <position position="188"/>
    </location>
    <ligand>
        <name>L-glutamate</name>
        <dbReference type="ChEBI" id="CHEBI:29985"/>
    </ligand>
</feature>
<dbReference type="AlphaFoldDB" id="A0A4Q8D0M1"/>
<feature type="binding site" evidence="7">
    <location>
        <position position="206"/>
    </location>
    <ligand>
        <name>L-glutamate</name>
        <dbReference type="ChEBI" id="CHEBI:29985"/>
    </ligand>
</feature>
<proteinExistence type="inferred from homology"/>
<dbReference type="SUPFAM" id="SSF52374">
    <property type="entry name" value="Nucleotidylyl transferase"/>
    <property type="match status" value="1"/>
</dbReference>
<feature type="binding site" evidence="7">
    <location>
        <position position="112"/>
    </location>
    <ligand>
        <name>Zn(2+)</name>
        <dbReference type="ChEBI" id="CHEBI:29105"/>
    </ligand>
</feature>
<keyword evidence="11" id="KW-1185">Reference proteome</keyword>
<dbReference type="InterPro" id="IPR000924">
    <property type="entry name" value="Glu/Gln-tRNA-synth"/>
</dbReference>
<evidence type="ECO:0000256" key="1">
    <source>
        <dbReference type="ARBA" id="ARBA00022598"/>
    </source>
</evidence>
<dbReference type="Proteomes" id="UP000292298">
    <property type="component" value="Unassembled WGS sequence"/>
</dbReference>
<gene>
    <name evidence="7" type="primary">gluQ</name>
    <name evidence="10" type="ORF">EV698_1105</name>
</gene>
<keyword evidence="8" id="KW-0648">Protein biosynthesis</keyword>
<evidence type="ECO:0000256" key="6">
    <source>
        <dbReference type="ARBA" id="ARBA00023146"/>
    </source>
</evidence>
<dbReference type="Pfam" id="PF00749">
    <property type="entry name" value="tRNA-synt_1c"/>
    <property type="match status" value="1"/>
</dbReference>
<dbReference type="Gene3D" id="3.40.50.620">
    <property type="entry name" value="HUPs"/>
    <property type="match status" value="1"/>
</dbReference>
<dbReference type="GO" id="GO:0005524">
    <property type="term" value="F:ATP binding"/>
    <property type="evidence" value="ECO:0007669"/>
    <property type="project" value="UniProtKB-KW"/>
</dbReference>
<sequence>MDRARYDGDMEDTPVIGRFAPSPTGPLHQGSLIAAVASYLDARSADGQWRLRIDDVDRGRSRAAAASAILTTLEAFGLEWDGPVQYQDDRRERYQAALEHLEAAGQAYPCGCSRREIAAAAHYGPAGMIYPGTCRSGIPAGKTARSWRFRVPTGTLAFTDRLAGEQSIDPAEAIGDFVIRRGDGLHAYHLAMVLDDADLGVTDVVRGGDLLTATFPQILLQDALGLPRPRYLHLPVALDEAGSKLSKTNGAPPVRPDEASRSLGDALTFLGHPPPTFLSGAPVAGLLDWAVQQWRPSAIPAP</sequence>
<evidence type="ECO:0000256" key="3">
    <source>
        <dbReference type="ARBA" id="ARBA00022741"/>
    </source>
</evidence>
<feature type="domain" description="Glutamyl/glutaminyl-tRNA synthetase class Ib catalytic" evidence="9">
    <location>
        <begin position="15"/>
        <end position="250"/>
    </location>
</feature>
<dbReference type="InterPro" id="IPR020058">
    <property type="entry name" value="Glu/Gln-tRNA-synth_Ib_cat-dom"/>
</dbReference>
<comment type="function">
    <text evidence="7">Catalyzes the tRNA-independent activation of glutamate in presence of ATP and the subsequent transfer of glutamate onto a tRNA(Asp). Glutamate is transferred on the 2-amino-5-(4,5-dihydroxy-2-cyclopenten-1-yl) moiety of the queuosine in the wobble position of the QUC anticodon.</text>
</comment>
<dbReference type="PANTHER" id="PTHR43311">
    <property type="entry name" value="GLUTAMATE--TRNA LIGASE"/>
    <property type="match status" value="1"/>
</dbReference>
<dbReference type="InterPro" id="IPR049940">
    <property type="entry name" value="GluQ/Sye"/>
</dbReference>
<keyword evidence="2 7" id="KW-0479">Metal-binding</keyword>
<dbReference type="GO" id="GO:0004818">
    <property type="term" value="F:glutamate-tRNA ligase activity"/>
    <property type="evidence" value="ECO:0007669"/>
    <property type="project" value="TreeGrafter"/>
</dbReference>
<evidence type="ECO:0000256" key="8">
    <source>
        <dbReference type="RuleBase" id="RU363037"/>
    </source>
</evidence>
<keyword evidence="6 7" id="KW-0030">Aminoacyl-tRNA synthetase</keyword>
<feature type="short sequence motif" description="'HIGH' region" evidence="7">
    <location>
        <begin position="21"/>
        <end position="31"/>
    </location>
</feature>